<dbReference type="Gene3D" id="1.20.1050.40">
    <property type="entry name" value="Endopeptidase. Chain P, domain 1"/>
    <property type="match status" value="1"/>
</dbReference>
<evidence type="ECO:0000313" key="12">
    <source>
        <dbReference type="EMBL" id="PSK84421.1"/>
    </source>
</evidence>
<evidence type="ECO:0000256" key="6">
    <source>
        <dbReference type="ARBA" id="ARBA00023049"/>
    </source>
</evidence>
<dbReference type="GO" id="GO:0004222">
    <property type="term" value="F:metalloendopeptidase activity"/>
    <property type="evidence" value="ECO:0007669"/>
    <property type="project" value="UniProtKB-EC"/>
</dbReference>
<gene>
    <name evidence="12" type="ORF">CLV93_102207</name>
</gene>
<dbReference type="Pfam" id="PF19310">
    <property type="entry name" value="TOP_N"/>
    <property type="match status" value="1"/>
</dbReference>
<comment type="similarity">
    <text evidence="1 9">Belongs to the peptidase M3 family.</text>
</comment>
<dbReference type="Proteomes" id="UP000240621">
    <property type="component" value="Unassembled WGS sequence"/>
</dbReference>
<dbReference type="AlphaFoldDB" id="A0A2P8CHH2"/>
<comment type="catalytic activity">
    <reaction evidence="7">
        <text>Hydrolysis of oligopeptides, with broad specificity. Gly or Ala commonly occur as P1 or P1' residues, but more distant residues are also important, as is shown by the fact that Z-Gly-Pro-Gly-|-Gly-Pro-Ala is cleaved, but not Z-(Gly)(5).</text>
        <dbReference type="EC" id="3.4.24.70"/>
    </reaction>
</comment>
<dbReference type="SUPFAM" id="SSF55486">
    <property type="entry name" value="Metalloproteases ('zincins'), catalytic domain"/>
    <property type="match status" value="1"/>
</dbReference>
<dbReference type="EMBL" id="PYGC01000002">
    <property type="protein sequence ID" value="PSK84421.1"/>
    <property type="molecule type" value="Genomic_DNA"/>
</dbReference>
<evidence type="ECO:0000256" key="8">
    <source>
        <dbReference type="ARBA" id="ARBA00026100"/>
    </source>
</evidence>
<keyword evidence="6 9" id="KW-0482">Metalloprotease</keyword>
<dbReference type="GO" id="GO:0006508">
    <property type="term" value="P:proteolysis"/>
    <property type="evidence" value="ECO:0007669"/>
    <property type="project" value="UniProtKB-KW"/>
</dbReference>
<evidence type="ECO:0000259" key="11">
    <source>
        <dbReference type="Pfam" id="PF19310"/>
    </source>
</evidence>
<comment type="caution">
    <text evidence="12">The sequence shown here is derived from an EMBL/GenBank/DDBJ whole genome shotgun (WGS) entry which is preliminary data.</text>
</comment>
<dbReference type="GO" id="GO:0005829">
    <property type="term" value="C:cytosol"/>
    <property type="evidence" value="ECO:0007669"/>
    <property type="project" value="UniProtKB-ARBA"/>
</dbReference>
<evidence type="ECO:0000256" key="3">
    <source>
        <dbReference type="ARBA" id="ARBA00022723"/>
    </source>
</evidence>
<evidence type="ECO:0000256" key="5">
    <source>
        <dbReference type="ARBA" id="ARBA00022833"/>
    </source>
</evidence>
<dbReference type="PANTHER" id="PTHR43660:SF1">
    <property type="entry name" value="DIPEPTIDYL CARBOXYPEPTIDASE"/>
    <property type="match status" value="1"/>
</dbReference>
<dbReference type="Gene3D" id="3.40.390.10">
    <property type="entry name" value="Collagenase (Catalytic Domain)"/>
    <property type="match status" value="1"/>
</dbReference>
<keyword evidence="4 9" id="KW-0378">Hydrolase</keyword>
<dbReference type="InterPro" id="IPR024079">
    <property type="entry name" value="MetalloPept_cat_dom_sf"/>
</dbReference>
<dbReference type="InterPro" id="IPR001567">
    <property type="entry name" value="Pept_M3A_M3B_dom"/>
</dbReference>
<dbReference type="GO" id="GO:0004180">
    <property type="term" value="F:carboxypeptidase activity"/>
    <property type="evidence" value="ECO:0007669"/>
    <property type="project" value="TreeGrafter"/>
</dbReference>
<dbReference type="InterPro" id="IPR034005">
    <property type="entry name" value="M3A_DCP"/>
</dbReference>
<dbReference type="InterPro" id="IPR024077">
    <property type="entry name" value="Neurolysin/TOP_dom2"/>
</dbReference>
<reference evidence="12 13" key="1">
    <citation type="submission" date="2018-03" db="EMBL/GenBank/DDBJ databases">
        <title>Genomic Encyclopedia of Archaeal and Bacterial Type Strains, Phase II (KMG-II): from individual species to whole genera.</title>
        <authorList>
            <person name="Goeker M."/>
        </authorList>
    </citation>
    <scope>NUCLEOTIDE SEQUENCE [LARGE SCALE GENOMIC DNA]</scope>
    <source>
        <strain evidence="12 13">DSM 27267</strain>
    </source>
</reference>
<dbReference type="InterPro" id="IPR024080">
    <property type="entry name" value="Neurolysin/TOP_N"/>
</dbReference>
<dbReference type="FunFam" id="3.40.390.10:FF:000009">
    <property type="entry name" value="Oligopeptidase A"/>
    <property type="match status" value="1"/>
</dbReference>
<organism evidence="12 13">
    <name type="scientific">Prolixibacter denitrificans</name>
    <dbReference type="NCBI Taxonomy" id="1541063"/>
    <lineage>
        <taxon>Bacteria</taxon>
        <taxon>Pseudomonadati</taxon>
        <taxon>Bacteroidota</taxon>
        <taxon>Bacteroidia</taxon>
        <taxon>Marinilabiliales</taxon>
        <taxon>Prolixibacteraceae</taxon>
        <taxon>Prolixibacter</taxon>
    </lineage>
</organism>
<keyword evidence="2 9" id="KW-0645">Protease</keyword>
<evidence type="ECO:0000259" key="10">
    <source>
        <dbReference type="Pfam" id="PF01432"/>
    </source>
</evidence>
<dbReference type="InterPro" id="IPR045666">
    <property type="entry name" value="OpdA_N"/>
</dbReference>
<evidence type="ECO:0000256" key="1">
    <source>
        <dbReference type="ARBA" id="ARBA00006040"/>
    </source>
</evidence>
<dbReference type="GO" id="GO:0046872">
    <property type="term" value="F:metal ion binding"/>
    <property type="evidence" value="ECO:0007669"/>
    <property type="project" value="UniProtKB-UniRule"/>
</dbReference>
<protein>
    <recommendedName>
        <fullName evidence="8">oligopeptidase A</fullName>
        <ecNumber evidence="8">3.4.24.70</ecNumber>
    </recommendedName>
</protein>
<dbReference type="Pfam" id="PF01432">
    <property type="entry name" value="Peptidase_M3"/>
    <property type="match status" value="1"/>
</dbReference>
<dbReference type="InterPro" id="IPR045090">
    <property type="entry name" value="Pept_M3A_M3B"/>
</dbReference>
<dbReference type="PANTHER" id="PTHR43660">
    <property type="entry name" value="DIPEPTIDYL CARBOXYPEPTIDASE"/>
    <property type="match status" value="1"/>
</dbReference>
<evidence type="ECO:0000256" key="2">
    <source>
        <dbReference type="ARBA" id="ARBA00022670"/>
    </source>
</evidence>
<sequence length="694" mass="79463">MMILFSIASSQGASDGTESNPLLMKWNTPHETAPFNLIKTENFVPAIDVALAEARKDVDAIINNPEPATFQNTIEALEVSGEQLDRVTGVLFNLNSAETNKELQAVAREVSPKLSEFGNYVSLNEDLFKRVKAVYDKRESLDLTPEQAKLLENSYKGFVRRGANLQGEAKKRYAEITTELAQLSLKFGENVLEETNAFELLITDEKDLSGLPEAVREAAQQLAKSKGKEGWMFNLQYPSYLPFMKYADNRELREKMYRTYTSRAFKDNDYNNEEIIHKIVNLRLEKANLLGFKSHADYVLSERMAETPEKVNSFLEELHEASKPYAEKEFKEVTDFAKANGLKGELQRWDWAYYSEKLKTEKFGFDEEEVKPYFQLEKVREGVFELAHRLYGLNFKENKDIQVYHPDVTAYDVFNEDGSFLSVLYLDFFPREGKRGGAWMNDFRAQSNINGKMERPIITVVTNFTKPTETKPSLLTFDEVETFLHEFGHSLHGMLANTVYPSMSGTGVYRDFVELPSQIMENWATEKEWLDLFAVHYQTGEKIPAELVDKLIKARNFQSGYLSERQLSFGMDDMAWHSITKPVTEDVISFERRVMDKTELFPHVDGSCFNTAFSHIFAGGYAAGYYGYKWAEVLDADAFSMFKKNGIFDKATAESFRKNILEKGGTQHPMELYKAFRGQEPTVDALLERSGLKE</sequence>
<keyword evidence="5 9" id="KW-0862">Zinc</keyword>
<proteinExistence type="inferred from homology"/>
<dbReference type="Gene3D" id="1.10.1370.10">
    <property type="entry name" value="Neurolysin, domain 3"/>
    <property type="match status" value="1"/>
</dbReference>
<keyword evidence="3 9" id="KW-0479">Metal-binding</keyword>
<feature type="domain" description="Oligopeptidase A N-terminal" evidence="11">
    <location>
        <begin position="50"/>
        <end position="170"/>
    </location>
</feature>
<dbReference type="CDD" id="cd06456">
    <property type="entry name" value="M3A_DCP"/>
    <property type="match status" value="1"/>
</dbReference>
<evidence type="ECO:0000256" key="9">
    <source>
        <dbReference type="RuleBase" id="RU003435"/>
    </source>
</evidence>
<name>A0A2P8CHH2_9BACT</name>
<evidence type="ECO:0000313" key="13">
    <source>
        <dbReference type="Proteomes" id="UP000240621"/>
    </source>
</evidence>
<feature type="domain" description="Peptidase M3A/M3B catalytic" evidence="10">
    <location>
        <begin position="243"/>
        <end position="691"/>
    </location>
</feature>
<comment type="cofactor">
    <cofactor evidence="9">
        <name>Zn(2+)</name>
        <dbReference type="ChEBI" id="CHEBI:29105"/>
    </cofactor>
    <text evidence="9">Binds 1 zinc ion.</text>
</comment>
<evidence type="ECO:0000256" key="4">
    <source>
        <dbReference type="ARBA" id="ARBA00022801"/>
    </source>
</evidence>
<accession>A0A2P8CHH2</accession>
<dbReference type="EC" id="3.4.24.70" evidence="8"/>
<evidence type="ECO:0000256" key="7">
    <source>
        <dbReference type="ARBA" id="ARBA00024603"/>
    </source>
</evidence>